<gene>
    <name evidence="2" type="ORF">Psuf_012390</name>
</gene>
<dbReference type="AlphaFoldDB" id="A0A6F8YCV0"/>
<feature type="region of interest" description="Disordered" evidence="1">
    <location>
        <begin position="126"/>
        <end position="180"/>
    </location>
</feature>
<evidence type="ECO:0000313" key="2">
    <source>
        <dbReference type="EMBL" id="BCB83926.1"/>
    </source>
</evidence>
<accession>A0A6F8YCV0</accession>
<evidence type="ECO:0000313" key="3">
    <source>
        <dbReference type="Proteomes" id="UP000503011"/>
    </source>
</evidence>
<name>A0A6F8YCV0_9ACTN</name>
<feature type="compositionally biased region" description="Low complexity" evidence="1">
    <location>
        <begin position="145"/>
        <end position="167"/>
    </location>
</feature>
<organism evidence="2 3">
    <name type="scientific">Phytohabitans suffuscus</name>
    <dbReference type="NCBI Taxonomy" id="624315"/>
    <lineage>
        <taxon>Bacteria</taxon>
        <taxon>Bacillati</taxon>
        <taxon>Actinomycetota</taxon>
        <taxon>Actinomycetes</taxon>
        <taxon>Micromonosporales</taxon>
        <taxon>Micromonosporaceae</taxon>
    </lineage>
</organism>
<feature type="compositionally biased region" description="Basic and acidic residues" evidence="1">
    <location>
        <begin position="126"/>
        <end position="136"/>
    </location>
</feature>
<sequence length="227" mass="24790">MAVDRYWRCYVSPTFVDRTPLEDPAAVWVHEASHLLRDRHGRRRPAGAGEWADRAGARLRIDIATDCEINDDAFGGQAGDPDGVVLPATLGLAKGELMEDYLRQFGLGPRTQERVWLDCGSGGDGLEREWDRDGPRRRSIHRSRGATCSARRSARRCPAPGRATTTRTTDRSRRSTSLPGAITRAVGGRRDLVSVLPCDAAAGRAPALPHRRDPAGGRRHGPAIGSR</sequence>
<feature type="region of interest" description="Disordered" evidence="1">
    <location>
        <begin position="203"/>
        <end position="227"/>
    </location>
</feature>
<dbReference type="EMBL" id="AP022871">
    <property type="protein sequence ID" value="BCB83926.1"/>
    <property type="molecule type" value="Genomic_DNA"/>
</dbReference>
<reference evidence="2 3" key="2">
    <citation type="submission" date="2020-03" db="EMBL/GenBank/DDBJ databases">
        <authorList>
            <person name="Ichikawa N."/>
            <person name="Kimura A."/>
            <person name="Kitahashi Y."/>
            <person name="Uohara A."/>
        </authorList>
    </citation>
    <scope>NUCLEOTIDE SEQUENCE [LARGE SCALE GENOMIC DNA]</scope>
    <source>
        <strain evidence="2 3">NBRC 105367</strain>
    </source>
</reference>
<evidence type="ECO:0000256" key="1">
    <source>
        <dbReference type="SAM" id="MobiDB-lite"/>
    </source>
</evidence>
<evidence type="ECO:0008006" key="4">
    <source>
        <dbReference type="Google" id="ProtNLM"/>
    </source>
</evidence>
<dbReference type="KEGG" id="psuu:Psuf_012390"/>
<dbReference type="PANTHER" id="PTHR38730:SF1">
    <property type="entry name" value="SLL7028 PROTEIN"/>
    <property type="match status" value="1"/>
</dbReference>
<keyword evidence="3" id="KW-1185">Reference proteome</keyword>
<dbReference type="Proteomes" id="UP000503011">
    <property type="component" value="Chromosome"/>
</dbReference>
<proteinExistence type="predicted"/>
<protein>
    <recommendedName>
        <fullName evidence="4">Metallopeptidase domain-containing protein</fullName>
    </recommendedName>
</protein>
<dbReference type="PANTHER" id="PTHR38730">
    <property type="entry name" value="SLL7028 PROTEIN"/>
    <property type="match status" value="1"/>
</dbReference>
<reference evidence="2 3" key="1">
    <citation type="submission" date="2020-03" db="EMBL/GenBank/DDBJ databases">
        <title>Whole genome shotgun sequence of Phytohabitans suffuscus NBRC 105367.</title>
        <authorList>
            <person name="Komaki H."/>
            <person name="Tamura T."/>
        </authorList>
    </citation>
    <scope>NUCLEOTIDE SEQUENCE [LARGE SCALE GENOMIC DNA]</scope>
    <source>
        <strain evidence="2 3">NBRC 105367</strain>
    </source>
</reference>